<dbReference type="GO" id="GO:0005886">
    <property type="term" value="C:plasma membrane"/>
    <property type="evidence" value="ECO:0007669"/>
    <property type="project" value="UniProtKB-SubCell"/>
</dbReference>
<keyword evidence="9 10" id="KW-0472">Membrane</keyword>
<dbReference type="STRING" id="1353528.DT23_08560"/>
<keyword evidence="4" id="KW-1003">Cell membrane</keyword>
<accession>A0A074J9Q3</accession>
<evidence type="ECO:0000256" key="1">
    <source>
        <dbReference type="ARBA" id="ARBA00002254"/>
    </source>
</evidence>
<proteinExistence type="inferred from homology"/>
<evidence type="ECO:0000256" key="10">
    <source>
        <dbReference type="RuleBase" id="RU364125"/>
    </source>
</evidence>
<evidence type="ECO:0000313" key="12">
    <source>
        <dbReference type="Proteomes" id="UP000027471"/>
    </source>
</evidence>
<keyword evidence="10" id="KW-0997">Cell inner membrane</keyword>
<keyword evidence="6" id="KW-0812">Transmembrane</keyword>
<sequence length="165" mass="17553">MFGKIFPILLAVIGLAAGGGAGYFLRPPPPDPEATADCAPNPKDHGDSEVESTEELTETSEFVKLNNQFIVPVVEDGLVSSLVIMSLSLEVKTGATEKVYRAEPKLRDAFLQVLFDHANTGGFAGAFTGSANMDRLRNSLTETARTVLGSDVIGVLVSDIVRQDT</sequence>
<evidence type="ECO:0000256" key="4">
    <source>
        <dbReference type="ARBA" id="ARBA00022475"/>
    </source>
</evidence>
<evidence type="ECO:0000256" key="5">
    <source>
        <dbReference type="ARBA" id="ARBA00022500"/>
    </source>
</evidence>
<evidence type="ECO:0000313" key="11">
    <source>
        <dbReference type="EMBL" id="KEO52328.1"/>
    </source>
</evidence>
<dbReference type="EMBL" id="AUNB01000084">
    <property type="protein sequence ID" value="KEO52328.1"/>
    <property type="molecule type" value="Genomic_DNA"/>
</dbReference>
<reference evidence="11 12" key="1">
    <citation type="journal article" date="2015" name="Antonie Van Leeuwenhoek">
        <title>Thioclava indica sp. nov., isolated from surface seawater of the Indian Ocean.</title>
        <authorList>
            <person name="Liu Y."/>
            <person name="Lai Q."/>
            <person name="Du J."/>
            <person name="Xu H."/>
            <person name="Jiang L."/>
            <person name="Shao Z."/>
        </authorList>
    </citation>
    <scope>NUCLEOTIDE SEQUENCE [LARGE SCALE GENOMIC DNA]</scope>
    <source>
        <strain evidence="11 12">DT23-4</strain>
    </source>
</reference>
<organism evidence="11 12">
    <name type="scientific">Thioclava indica</name>
    <dbReference type="NCBI Taxonomy" id="1353528"/>
    <lineage>
        <taxon>Bacteria</taxon>
        <taxon>Pseudomonadati</taxon>
        <taxon>Pseudomonadota</taxon>
        <taxon>Alphaproteobacteria</taxon>
        <taxon>Rhodobacterales</taxon>
        <taxon>Paracoccaceae</taxon>
        <taxon>Thioclava</taxon>
    </lineage>
</organism>
<dbReference type="GO" id="GO:0006935">
    <property type="term" value="P:chemotaxis"/>
    <property type="evidence" value="ECO:0007669"/>
    <property type="project" value="UniProtKB-KW"/>
</dbReference>
<evidence type="ECO:0000256" key="9">
    <source>
        <dbReference type="ARBA" id="ARBA00023136"/>
    </source>
</evidence>
<comment type="caution">
    <text evidence="11">The sequence shown here is derived from an EMBL/GenBank/DDBJ whole genome shotgun (WGS) entry which is preliminary data.</text>
</comment>
<gene>
    <name evidence="11" type="ORF">DT23_08560</name>
</gene>
<name>A0A074J9Q3_9RHOB</name>
<dbReference type="Proteomes" id="UP000027471">
    <property type="component" value="Unassembled WGS sequence"/>
</dbReference>
<comment type="similarity">
    <text evidence="3 10">Belongs to the FliL family.</text>
</comment>
<dbReference type="Pfam" id="PF03748">
    <property type="entry name" value="FliL"/>
    <property type="match status" value="1"/>
</dbReference>
<evidence type="ECO:0000256" key="3">
    <source>
        <dbReference type="ARBA" id="ARBA00008281"/>
    </source>
</evidence>
<keyword evidence="12" id="KW-1185">Reference proteome</keyword>
<keyword evidence="7 10" id="KW-0283">Flagellar rotation</keyword>
<keyword evidence="8" id="KW-1133">Transmembrane helix</keyword>
<evidence type="ECO:0000256" key="8">
    <source>
        <dbReference type="ARBA" id="ARBA00022989"/>
    </source>
</evidence>
<dbReference type="RefSeq" id="WP_038133409.1">
    <property type="nucleotide sequence ID" value="NZ_AUNB01000084.1"/>
</dbReference>
<keyword evidence="5 10" id="KW-0145">Chemotaxis</keyword>
<comment type="subcellular location">
    <subcellularLocation>
        <location evidence="10">Cell inner membrane</location>
    </subcellularLocation>
    <subcellularLocation>
        <location evidence="2">Cell membrane</location>
        <topology evidence="2">Single-pass membrane protein</topology>
    </subcellularLocation>
</comment>
<dbReference type="AlphaFoldDB" id="A0A074J9Q3"/>
<evidence type="ECO:0000256" key="2">
    <source>
        <dbReference type="ARBA" id="ARBA00004162"/>
    </source>
</evidence>
<dbReference type="InterPro" id="IPR005503">
    <property type="entry name" value="FliL"/>
</dbReference>
<dbReference type="OrthoDB" id="7864548at2"/>
<comment type="function">
    <text evidence="1 10">Controls the rotational direction of flagella during chemotaxis.</text>
</comment>
<protein>
    <recommendedName>
        <fullName evidence="10">Flagellar protein FliL</fullName>
    </recommendedName>
</protein>
<dbReference type="eggNOG" id="ENOG50316FU">
    <property type="taxonomic scope" value="Bacteria"/>
</dbReference>
<dbReference type="GO" id="GO:0071973">
    <property type="term" value="P:bacterial-type flagellum-dependent cell motility"/>
    <property type="evidence" value="ECO:0007669"/>
    <property type="project" value="InterPro"/>
</dbReference>
<dbReference type="GO" id="GO:0009425">
    <property type="term" value="C:bacterial-type flagellum basal body"/>
    <property type="evidence" value="ECO:0007669"/>
    <property type="project" value="InterPro"/>
</dbReference>
<evidence type="ECO:0000256" key="7">
    <source>
        <dbReference type="ARBA" id="ARBA00022779"/>
    </source>
</evidence>
<evidence type="ECO:0000256" key="6">
    <source>
        <dbReference type="ARBA" id="ARBA00022692"/>
    </source>
</evidence>